<dbReference type="SUPFAM" id="SSF53335">
    <property type="entry name" value="S-adenosyl-L-methionine-dependent methyltransferases"/>
    <property type="match status" value="2"/>
</dbReference>
<accession>A0A9W4J114</accession>
<dbReference type="Gene3D" id="3.40.50.150">
    <property type="entry name" value="Vaccinia Virus protein VP39"/>
    <property type="match status" value="1"/>
</dbReference>
<protein>
    <submittedName>
        <fullName evidence="2">Uncharacterized protein</fullName>
    </submittedName>
</protein>
<comment type="caution">
    <text evidence="2">The sequence shown here is derived from an EMBL/GenBank/DDBJ whole genome shotgun (WGS) entry which is preliminary data.</text>
</comment>
<organism evidence="2 3">
    <name type="scientific">Penicillium salamii</name>
    <dbReference type="NCBI Taxonomy" id="1612424"/>
    <lineage>
        <taxon>Eukaryota</taxon>
        <taxon>Fungi</taxon>
        <taxon>Dikarya</taxon>
        <taxon>Ascomycota</taxon>
        <taxon>Pezizomycotina</taxon>
        <taxon>Eurotiomycetes</taxon>
        <taxon>Eurotiomycetidae</taxon>
        <taxon>Eurotiales</taxon>
        <taxon>Aspergillaceae</taxon>
        <taxon>Penicillium</taxon>
    </lineage>
</organism>
<feature type="region of interest" description="Disordered" evidence="1">
    <location>
        <begin position="107"/>
        <end position="126"/>
    </location>
</feature>
<dbReference type="OrthoDB" id="61390at2759"/>
<evidence type="ECO:0000313" key="2">
    <source>
        <dbReference type="EMBL" id="CAG8362980.1"/>
    </source>
</evidence>
<dbReference type="Proteomes" id="UP001152646">
    <property type="component" value="Unassembled WGS sequence"/>
</dbReference>
<name>A0A9W4J114_9EURO</name>
<reference evidence="2" key="1">
    <citation type="submission" date="2021-07" db="EMBL/GenBank/DDBJ databases">
        <authorList>
            <person name="Branca A.L. A."/>
        </authorList>
    </citation>
    <scope>NUCLEOTIDE SEQUENCE</scope>
</reference>
<gene>
    <name evidence="2" type="ORF">PSALAMII_LOCUS4069</name>
</gene>
<proteinExistence type="predicted"/>
<sequence>MLGKPLHHTSPSQTRQNPLTLAIRSKMLEFIKRALRNPTPKLYGLDHAILNHTNNFPEACEALLEQVLTTALSKESKSIKILDVGCGCGDQSLYLLKTLSCQNAKTEEPSHLESQSPNQNLRHRSTNKSLPTLTSYLGITLEPAQAGLAKSRINQSNPSIPAKIFCGNASIPSNWPAELSSLVNTSNDPKDESTWLLALDTLYHFRPSRIPLLVHAVTLQASFMAFDLLIGESVTWWQKLLLRIVCLGTNAPFGNFITEKEYVDMLVAVGYERENIEVRDVSKFVFAGLAGFLAVRKEYGMPMGKFGMARRVFDWWAATGVVRGAVVVARV</sequence>
<evidence type="ECO:0000313" key="3">
    <source>
        <dbReference type="Proteomes" id="UP001152646"/>
    </source>
</evidence>
<evidence type="ECO:0000256" key="1">
    <source>
        <dbReference type="SAM" id="MobiDB-lite"/>
    </source>
</evidence>
<dbReference type="AlphaFoldDB" id="A0A9W4J114"/>
<dbReference type="InterPro" id="IPR029063">
    <property type="entry name" value="SAM-dependent_MTases_sf"/>
</dbReference>
<dbReference type="EMBL" id="CAJVPA010000144">
    <property type="protein sequence ID" value="CAG8362980.1"/>
    <property type="molecule type" value="Genomic_DNA"/>
</dbReference>